<evidence type="ECO:0000256" key="1">
    <source>
        <dbReference type="ARBA" id="ARBA00004442"/>
    </source>
</evidence>
<evidence type="ECO:0000256" key="8">
    <source>
        <dbReference type="ARBA" id="ARBA00023237"/>
    </source>
</evidence>
<evidence type="ECO:0000259" key="12">
    <source>
        <dbReference type="Pfam" id="PF01103"/>
    </source>
</evidence>
<evidence type="ECO:0000256" key="11">
    <source>
        <dbReference type="SAM" id="SignalP"/>
    </source>
</evidence>
<dbReference type="PANTHER" id="PTHR12815">
    <property type="entry name" value="SORTING AND ASSEMBLY MACHINERY SAMM50 PROTEIN FAMILY MEMBER"/>
    <property type="match status" value="1"/>
</dbReference>
<dbReference type="RefSeq" id="WP_386663918.1">
    <property type="nucleotide sequence ID" value="NZ_JBHLTG010000001.1"/>
</dbReference>
<dbReference type="InterPro" id="IPR035243">
    <property type="entry name" value="TamA_POTRA_Dom_1"/>
</dbReference>
<comment type="subunit">
    <text evidence="10">Interacts with TamB to form the translocation and assembly module (TAM).</text>
</comment>
<comment type="similarity">
    <text evidence="2">Belongs to the TamA family.</text>
</comment>
<feature type="domain" description="Bacterial surface antigen (D15)" evidence="12">
    <location>
        <begin position="301"/>
        <end position="591"/>
    </location>
</feature>
<keyword evidence="6 11" id="KW-0732">Signal</keyword>
<gene>
    <name evidence="15" type="ORF">ACFFGH_00470</name>
</gene>
<accession>A0ABV6RHT3</accession>
<evidence type="ECO:0000256" key="6">
    <source>
        <dbReference type="ARBA" id="ARBA00022729"/>
    </source>
</evidence>
<feature type="chain" id="PRO_5046279576" description="Translocation and assembly module subunit TamA" evidence="11">
    <location>
        <begin position="23"/>
        <end position="594"/>
    </location>
</feature>
<evidence type="ECO:0000256" key="7">
    <source>
        <dbReference type="ARBA" id="ARBA00023136"/>
    </source>
</evidence>
<evidence type="ECO:0000256" key="4">
    <source>
        <dbReference type="ARBA" id="ARBA00022452"/>
    </source>
</evidence>
<evidence type="ECO:0000256" key="2">
    <source>
        <dbReference type="ARBA" id="ARBA00010248"/>
    </source>
</evidence>
<dbReference type="PANTHER" id="PTHR12815:SF47">
    <property type="entry name" value="TRANSLOCATION AND ASSEMBLY MODULE SUBUNIT TAMA"/>
    <property type="match status" value="1"/>
</dbReference>
<dbReference type="Pfam" id="PF01103">
    <property type="entry name" value="Omp85"/>
    <property type="match status" value="1"/>
</dbReference>
<evidence type="ECO:0000259" key="13">
    <source>
        <dbReference type="Pfam" id="PF07244"/>
    </source>
</evidence>
<feature type="signal peptide" evidence="11">
    <location>
        <begin position="1"/>
        <end position="22"/>
    </location>
</feature>
<proteinExistence type="inferred from homology"/>
<keyword evidence="16" id="KW-1185">Reference proteome</keyword>
<dbReference type="InterPro" id="IPR000184">
    <property type="entry name" value="Bac_surfAg_D15"/>
</dbReference>
<dbReference type="Proteomes" id="UP001589896">
    <property type="component" value="Unassembled WGS sequence"/>
</dbReference>
<feature type="domain" description="POTRA" evidence="13">
    <location>
        <begin position="114"/>
        <end position="184"/>
    </location>
</feature>
<name>A0ABV6RHT3_9GAMM</name>
<evidence type="ECO:0000256" key="3">
    <source>
        <dbReference type="ARBA" id="ARBA00015419"/>
    </source>
</evidence>
<evidence type="ECO:0000256" key="9">
    <source>
        <dbReference type="ARBA" id="ARBA00033063"/>
    </source>
</evidence>
<keyword evidence="7" id="KW-0472">Membrane</keyword>
<dbReference type="Gene3D" id="3.10.20.310">
    <property type="entry name" value="membrane protein fhac"/>
    <property type="match status" value="3"/>
</dbReference>
<sequence length="594" mass="66335">MPCLPRLLLIAALAPCAGIAQAAEVARVDVVGLDEEMTENVRQSLSLVDAAGRDLSDRRLEYLLGEAEEETRGALEPFGYYSPSIRVDRSTGAGGVNVTITVDPGAPVRVRETNVAIEGDGRDDRYLREELAEFEPDTGEVFEHPVYEASKAQISRRLAERGYFDATFESRRVEVTRAENAADIDLIWNSGRRYNIGNVEFNQTPRQIVYERLLERLVYWEPGSYYHQGKLDRLREGLRRLDYFTAIDIEPMPEKAVDGEVPVLVTLVPAKRSVYTAGLGYGTDSGGGVTLGVERRYLNMRGHKALAQLDYLQRRKTLTLRYRIPAFAWFDGWYTFSAQAADEQTDYVDTRRIDFVASRSGELNEYLTAIVAVHALRERWAYTVEDVEADDAPVDYRYATFTFPSIRAEYIDVDNRLEPRDGLGGTLMLRGGVEGVGSDATFAQVQATARWFRGLDERSRLILRGEVGRTLIEDPVGSLAPAIRFHAGGDRSIRGYAYREVGPRVGPEGRQYAIGARNVVTGSVEYERYFTERWGAAVFVDSGSAFNDSPDWRTGVGVGLRFRSPVGPVRVDIAHGLDDPDSSFQLYLSLGAEL</sequence>
<dbReference type="InterPro" id="IPR039910">
    <property type="entry name" value="D15-like"/>
</dbReference>
<evidence type="ECO:0000256" key="10">
    <source>
        <dbReference type="ARBA" id="ARBA00093548"/>
    </source>
</evidence>
<organism evidence="15 16">
    <name type="scientific">Lysobacter korlensis</name>
    <dbReference type="NCBI Taxonomy" id="553636"/>
    <lineage>
        <taxon>Bacteria</taxon>
        <taxon>Pseudomonadati</taxon>
        <taxon>Pseudomonadota</taxon>
        <taxon>Gammaproteobacteria</taxon>
        <taxon>Lysobacterales</taxon>
        <taxon>Lysobacteraceae</taxon>
        <taxon>Lysobacter</taxon>
    </lineage>
</organism>
<dbReference type="EMBL" id="JBHLTG010000001">
    <property type="protein sequence ID" value="MFC0676321.1"/>
    <property type="molecule type" value="Genomic_DNA"/>
</dbReference>
<comment type="caution">
    <text evidence="15">The sequence shown here is derived from an EMBL/GenBank/DDBJ whole genome shotgun (WGS) entry which is preliminary data.</text>
</comment>
<keyword evidence="4" id="KW-1134">Transmembrane beta strand</keyword>
<keyword evidence="8" id="KW-0998">Cell outer membrane</keyword>
<keyword evidence="5" id="KW-0812">Transmembrane</keyword>
<dbReference type="Gene3D" id="2.40.160.50">
    <property type="entry name" value="membrane protein fhac: a member of the omp85/tpsb transporter family"/>
    <property type="match status" value="1"/>
</dbReference>
<protein>
    <recommendedName>
        <fullName evidence="3">Translocation and assembly module subunit TamA</fullName>
    </recommendedName>
    <alternativeName>
        <fullName evidence="9">Autotransporter assembly factor TamA</fullName>
    </alternativeName>
</protein>
<evidence type="ECO:0000313" key="15">
    <source>
        <dbReference type="EMBL" id="MFC0676321.1"/>
    </source>
</evidence>
<comment type="subcellular location">
    <subcellularLocation>
        <location evidence="1">Cell outer membrane</location>
    </subcellularLocation>
</comment>
<dbReference type="Pfam" id="PF07244">
    <property type="entry name" value="POTRA"/>
    <property type="match status" value="1"/>
</dbReference>
<evidence type="ECO:0000256" key="5">
    <source>
        <dbReference type="ARBA" id="ARBA00022692"/>
    </source>
</evidence>
<feature type="domain" description="TamA POTRA" evidence="14">
    <location>
        <begin position="28"/>
        <end position="104"/>
    </location>
</feature>
<evidence type="ECO:0000313" key="16">
    <source>
        <dbReference type="Proteomes" id="UP001589896"/>
    </source>
</evidence>
<reference evidence="15 16" key="1">
    <citation type="submission" date="2024-09" db="EMBL/GenBank/DDBJ databases">
        <authorList>
            <person name="Sun Q."/>
            <person name="Mori K."/>
        </authorList>
    </citation>
    <scope>NUCLEOTIDE SEQUENCE [LARGE SCALE GENOMIC DNA]</scope>
    <source>
        <strain evidence="15 16">KCTC 23076</strain>
    </source>
</reference>
<dbReference type="Pfam" id="PF17243">
    <property type="entry name" value="POTRA_TamA_1"/>
    <property type="match status" value="1"/>
</dbReference>
<evidence type="ECO:0000259" key="14">
    <source>
        <dbReference type="Pfam" id="PF17243"/>
    </source>
</evidence>
<dbReference type="InterPro" id="IPR010827">
    <property type="entry name" value="BamA/TamA_POTRA"/>
</dbReference>